<dbReference type="KEGG" id="cvn:111121214"/>
<accession>A0A8B8CQP5</accession>
<keyword evidence="2" id="KW-0472">Membrane</keyword>
<dbReference type="Proteomes" id="UP000694844">
    <property type="component" value="Chromosome 1"/>
</dbReference>
<keyword evidence="2" id="KW-1133">Transmembrane helix</keyword>
<name>A0A8B8CQP5_CRAVI</name>
<sequence length="390" mass="43943">MDISDVQSKYRQLDEDVEQQTDVKTIPNEPSWNTFRNYPRQGKRLKFATRFNPGTFMPSKRKKKFKASQFMFGTRSFNLSSGSEKSNSSSCTRQEKHWTCIGGETQHSQVDDDQHSTTSFNSSDYASCGNYKKESKRSNLSSQTYLDPIDGKGEAGEKTQHSQEKNHQQGVTSFNRSAYASCGNFKKESKRSNASSHTYVEVDDNRTREAVAGEEKTELKKRSKKYLYICGVVLVVAIISVGVAYLLSTNNMNDKLKSQVKEGVNELPNKEFMKQVVSNVTDVEHLAHVFSNISNMGMKEVQAKMEVLFKDLPEILSDVADRNLSIHSVMNELKVGLANQTKEVHQLAGKLSQMADKENMEQVISNFTKEGVKYAVTDIGKGLKMIPCKM</sequence>
<gene>
    <name evidence="4" type="primary">LOC111121214</name>
</gene>
<dbReference type="GeneID" id="111121214"/>
<proteinExistence type="predicted"/>
<reference evidence="4" key="2">
    <citation type="submission" date="2025-08" db="UniProtKB">
        <authorList>
            <consortium name="RefSeq"/>
        </authorList>
    </citation>
    <scope>IDENTIFICATION</scope>
    <source>
        <tissue evidence="4">Whole sample</tissue>
    </source>
</reference>
<dbReference type="RefSeq" id="XP_022318090.1">
    <property type="nucleotide sequence ID" value="XM_022462382.1"/>
</dbReference>
<evidence type="ECO:0000313" key="4">
    <source>
        <dbReference type="RefSeq" id="XP_022318090.1"/>
    </source>
</evidence>
<evidence type="ECO:0000313" key="3">
    <source>
        <dbReference type="Proteomes" id="UP000694844"/>
    </source>
</evidence>
<evidence type="ECO:0000256" key="1">
    <source>
        <dbReference type="SAM" id="MobiDB-lite"/>
    </source>
</evidence>
<keyword evidence="3" id="KW-1185">Reference proteome</keyword>
<organism evidence="3 4">
    <name type="scientific">Crassostrea virginica</name>
    <name type="common">Eastern oyster</name>
    <dbReference type="NCBI Taxonomy" id="6565"/>
    <lineage>
        <taxon>Eukaryota</taxon>
        <taxon>Metazoa</taxon>
        <taxon>Spiralia</taxon>
        <taxon>Lophotrochozoa</taxon>
        <taxon>Mollusca</taxon>
        <taxon>Bivalvia</taxon>
        <taxon>Autobranchia</taxon>
        <taxon>Pteriomorphia</taxon>
        <taxon>Ostreida</taxon>
        <taxon>Ostreoidea</taxon>
        <taxon>Ostreidae</taxon>
        <taxon>Crassostrea</taxon>
    </lineage>
</organism>
<reference evidence="3" key="1">
    <citation type="submission" date="2024-06" db="UniProtKB">
        <authorList>
            <consortium name="RefSeq"/>
        </authorList>
    </citation>
    <scope>NUCLEOTIDE SEQUENCE [LARGE SCALE GENOMIC DNA]</scope>
</reference>
<dbReference type="AlphaFoldDB" id="A0A8B8CQP5"/>
<protein>
    <submittedName>
        <fullName evidence="4">Uncharacterized protein LOC111121214 isoform X1</fullName>
    </submittedName>
</protein>
<evidence type="ECO:0000256" key="2">
    <source>
        <dbReference type="SAM" id="Phobius"/>
    </source>
</evidence>
<feature type="region of interest" description="Disordered" evidence="1">
    <location>
        <begin position="139"/>
        <end position="173"/>
    </location>
</feature>
<feature type="compositionally biased region" description="Basic and acidic residues" evidence="1">
    <location>
        <begin position="149"/>
        <end position="167"/>
    </location>
</feature>
<feature type="transmembrane region" description="Helical" evidence="2">
    <location>
        <begin position="226"/>
        <end position="247"/>
    </location>
</feature>
<keyword evidence="2" id="KW-0812">Transmembrane</keyword>